<organism evidence="11">
    <name type="scientific">Xanthomonas campestris pv. juglandis</name>
    <name type="common">Xanthomonas arboricola pv. juglandis</name>
    <dbReference type="NCBI Taxonomy" id="195709"/>
    <lineage>
        <taxon>Bacteria</taxon>
        <taxon>Pseudomonadati</taxon>
        <taxon>Pseudomonadota</taxon>
        <taxon>Gammaproteobacteria</taxon>
        <taxon>Lysobacterales</taxon>
        <taxon>Lysobacteraceae</taxon>
        <taxon>Xanthomonas</taxon>
    </lineage>
</organism>
<dbReference type="GO" id="GO:0046452">
    <property type="term" value="P:dihydrofolate metabolic process"/>
    <property type="evidence" value="ECO:0007669"/>
    <property type="project" value="TreeGrafter"/>
</dbReference>
<evidence type="ECO:0000256" key="8">
    <source>
        <dbReference type="PIRNR" id="PIRNR000194"/>
    </source>
</evidence>
<keyword evidence="4 8" id="KW-0554">One-carbon metabolism</keyword>
<evidence type="ECO:0000256" key="7">
    <source>
        <dbReference type="ARBA" id="ARBA00025067"/>
    </source>
</evidence>
<dbReference type="InterPro" id="IPR001796">
    <property type="entry name" value="DHFR_dom"/>
</dbReference>
<dbReference type="RefSeq" id="WP_053045377.1">
    <property type="nucleotide sequence ID" value="NZ_CP012251.1"/>
</dbReference>
<dbReference type="PRINTS" id="PR00070">
    <property type="entry name" value="DHFR"/>
</dbReference>
<dbReference type="EMBL" id="LR824643">
    <property type="protein sequence ID" value="CAD0339800.1"/>
    <property type="molecule type" value="Genomic_DNA"/>
</dbReference>
<evidence type="ECO:0000256" key="5">
    <source>
        <dbReference type="ARBA" id="ARBA00022857"/>
    </source>
</evidence>
<dbReference type="FunFam" id="3.40.430.10:FF:000001">
    <property type="entry name" value="Dihydrofolate reductase"/>
    <property type="match status" value="1"/>
</dbReference>
<dbReference type="Proteomes" id="UP000514411">
    <property type="component" value="Chromosome"/>
</dbReference>
<dbReference type="PIRSF" id="PIRSF000194">
    <property type="entry name" value="DHFR"/>
    <property type="match status" value="1"/>
</dbReference>
<dbReference type="UniPathway" id="UPA00077">
    <property type="reaction ID" value="UER00158"/>
</dbReference>
<protein>
    <recommendedName>
        <fullName evidence="3 8">Dihydrofolate reductase</fullName>
        <ecNumber evidence="3 8">1.5.1.3</ecNumber>
    </recommendedName>
</protein>
<feature type="domain" description="DHFR" evidence="10">
    <location>
        <begin position="2"/>
        <end position="163"/>
    </location>
</feature>
<dbReference type="GO" id="GO:0046654">
    <property type="term" value="P:tetrahydrofolate biosynthetic process"/>
    <property type="evidence" value="ECO:0007669"/>
    <property type="project" value="UniProtKB-UniPathway"/>
</dbReference>
<dbReference type="InterPro" id="IPR024072">
    <property type="entry name" value="DHFR-like_dom_sf"/>
</dbReference>
<evidence type="ECO:0000259" key="10">
    <source>
        <dbReference type="PROSITE" id="PS51330"/>
    </source>
</evidence>
<reference evidence="11 13" key="1">
    <citation type="submission" date="2020-07" db="EMBL/GenBank/DDBJ databases">
        <authorList>
            <person name="Teixeira M."/>
        </authorList>
    </citation>
    <scope>NUCLEOTIDE SEQUENCE</scope>
    <source>
        <strain evidence="12">3</strain>
        <strain evidence="11">Xanthomonas arboricola pv. juglandis CPBF 427</strain>
    </source>
</reference>
<comment type="pathway">
    <text evidence="1 8">Cofactor biosynthesis; tetrahydrofolate biosynthesis; 5,6,7,8-tetrahydrofolate from 7,8-dihydrofolate: step 1/1.</text>
</comment>
<evidence type="ECO:0000256" key="4">
    <source>
        <dbReference type="ARBA" id="ARBA00022563"/>
    </source>
</evidence>
<sequence length="164" mass="18134">MKLTLIVAFDRNNAIGRDNELPWKLPDDLKRFKALTVGKPILMGRKTAQSLGRALPGRVNLVLTRSGQVPFADMQAVASLDEAVAQAEAAGAQELCVIGGGEVYRLSMERADLLAVTEVDTIVERADTYFPPIDPAVWEPVQREPHAADARHAFAFDYVDYQRR</sequence>
<evidence type="ECO:0000313" key="11">
    <source>
        <dbReference type="EMBL" id="CAD0339800.1"/>
    </source>
</evidence>
<keyword evidence="6 8" id="KW-0560">Oxidoreductase</keyword>
<dbReference type="GO" id="GO:0006730">
    <property type="term" value="P:one-carbon metabolic process"/>
    <property type="evidence" value="ECO:0007669"/>
    <property type="project" value="UniProtKB-KW"/>
</dbReference>
<keyword evidence="5 8" id="KW-0521">NADP</keyword>
<name>A0A2N7V7I9_XANCJ</name>
<comment type="similarity">
    <text evidence="2 8 9">Belongs to the dihydrofolate reductase family.</text>
</comment>
<dbReference type="Pfam" id="PF00186">
    <property type="entry name" value="DHFR_1"/>
    <property type="match status" value="1"/>
</dbReference>
<dbReference type="GO" id="GO:0004146">
    <property type="term" value="F:dihydrofolate reductase activity"/>
    <property type="evidence" value="ECO:0007669"/>
    <property type="project" value="UniProtKB-EC"/>
</dbReference>
<evidence type="ECO:0000256" key="1">
    <source>
        <dbReference type="ARBA" id="ARBA00004903"/>
    </source>
</evidence>
<evidence type="ECO:0000313" key="13">
    <source>
        <dbReference type="Proteomes" id="UP000514411"/>
    </source>
</evidence>
<dbReference type="EC" id="1.5.1.3" evidence="3 8"/>
<accession>A0A2N7V7I9</accession>
<dbReference type="GO" id="GO:0005829">
    <property type="term" value="C:cytosol"/>
    <property type="evidence" value="ECO:0007669"/>
    <property type="project" value="TreeGrafter"/>
</dbReference>
<gene>
    <name evidence="12" type="ORF">XSP_003505</name>
    <name evidence="11" type="ORF">XSP_003533</name>
</gene>
<proteinExistence type="inferred from homology"/>
<dbReference type="GO" id="GO:0046655">
    <property type="term" value="P:folic acid metabolic process"/>
    <property type="evidence" value="ECO:0007669"/>
    <property type="project" value="TreeGrafter"/>
</dbReference>
<dbReference type="SUPFAM" id="SSF53597">
    <property type="entry name" value="Dihydrofolate reductase-like"/>
    <property type="match status" value="1"/>
</dbReference>
<dbReference type="Gene3D" id="3.40.430.10">
    <property type="entry name" value="Dihydrofolate Reductase, subunit A"/>
    <property type="match status" value="1"/>
</dbReference>
<dbReference type="OrthoDB" id="9804315at2"/>
<dbReference type="PROSITE" id="PS51330">
    <property type="entry name" value="DHFR_2"/>
    <property type="match status" value="1"/>
</dbReference>
<dbReference type="PANTHER" id="PTHR48069:SF3">
    <property type="entry name" value="DIHYDROFOLATE REDUCTASE"/>
    <property type="match status" value="1"/>
</dbReference>
<dbReference type="AlphaFoldDB" id="A0A2N7V7I9"/>
<evidence type="ECO:0000256" key="3">
    <source>
        <dbReference type="ARBA" id="ARBA00012856"/>
    </source>
</evidence>
<dbReference type="InterPro" id="IPR012259">
    <property type="entry name" value="DHFR"/>
</dbReference>
<dbReference type="GO" id="GO:0070401">
    <property type="term" value="F:NADP+ binding"/>
    <property type="evidence" value="ECO:0007669"/>
    <property type="project" value="UniProtKB-ARBA"/>
</dbReference>
<comment type="catalytic activity">
    <reaction evidence="8">
        <text>(6S)-5,6,7,8-tetrahydrofolate + NADP(+) = 7,8-dihydrofolate + NADPH + H(+)</text>
        <dbReference type="Rhea" id="RHEA:15009"/>
        <dbReference type="ChEBI" id="CHEBI:15378"/>
        <dbReference type="ChEBI" id="CHEBI:57451"/>
        <dbReference type="ChEBI" id="CHEBI:57453"/>
        <dbReference type="ChEBI" id="CHEBI:57783"/>
        <dbReference type="ChEBI" id="CHEBI:58349"/>
        <dbReference type="EC" id="1.5.1.3"/>
    </reaction>
</comment>
<dbReference type="InterPro" id="IPR017925">
    <property type="entry name" value="DHFR_CS"/>
</dbReference>
<dbReference type="EMBL" id="LR861807">
    <property type="protein sequence ID" value="CAD1796125.1"/>
    <property type="molecule type" value="Genomic_DNA"/>
</dbReference>
<evidence type="ECO:0000256" key="2">
    <source>
        <dbReference type="ARBA" id="ARBA00009539"/>
    </source>
</evidence>
<comment type="function">
    <text evidence="7 8">Key enzyme in folate metabolism. Catalyzes an essential reaction for de novo glycine and purine synthesis, and for DNA precursor synthesis.</text>
</comment>
<dbReference type="CDD" id="cd00209">
    <property type="entry name" value="DHFR"/>
    <property type="match status" value="1"/>
</dbReference>
<evidence type="ECO:0000256" key="6">
    <source>
        <dbReference type="ARBA" id="ARBA00023002"/>
    </source>
</evidence>
<dbReference type="PROSITE" id="PS00075">
    <property type="entry name" value="DHFR_1"/>
    <property type="match status" value="1"/>
</dbReference>
<evidence type="ECO:0000313" key="12">
    <source>
        <dbReference type="EMBL" id="CAD1796125.1"/>
    </source>
</evidence>
<evidence type="ECO:0000256" key="9">
    <source>
        <dbReference type="RuleBase" id="RU004474"/>
    </source>
</evidence>
<dbReference type="PANTHER" id="PTHR48069">
    <property type="entry name" value="DIHYDROFOLATE REDUCTASE"/>
    <property type="match status" value="1"/>
</dbReference>